<feature type="compositionally biased region" description="Low complexity" evidence="1">
    <location>
        <begin position="1112"/>
        <end position="1123"/>
    </location>
</feature>
<feature type="compositionally biased region" description="Basic and acidic residues" evidence="1">
    <location>
        <begin position="617"/>
        <end position="632"/>
    </location>
</feature>
<gene>
    <name evidence="2" type="ORF">Cvel_13700</name>
</gene>
<feature type="region of interest" description="Disordered" evidence="1">
    <location>
        <begin position="222"/>
        <end position="257"/>
    </location>
</feature>
<name>A0A0G4IEI2_9ALVE</name>
<sequence length="1239" mass="132004">MFCSTLESLGEADDAPKQHYRPFVPSGPKENPCKKTKTKRCPLSSFFSTCTQSCFEALTSRLNRLTSRDHGGKQANPSASSSTTHRKSSIRSAPSTDIPKTTMPKETKSQSAAQASQQHSHGKVSLSLSSLALQGSGLLGVSTACASLPGAPASDEELEGHAVANHATGLTNEPLTGNALSSTAETLRLVPEAAGVLGADVDGSVAKQAESLSFESLKEMKGGLGQLEGGGEEGSEEENEKGSQEGSEDNISLSADPSAPVCLGPNVAIDPCFSFKGIPMPNIKCPPLLFNTIARVGAELERMEKRFFRDLEKKQQKAEAGLNAETKDGAESDDDSLASFRGPVVFRGQKACHMPADLSGQKEAEEKGKDGGEQQQEDSDILPPPPPPPVDLPPLRLDRLQESAFVNLLQPSDVPPAPRNQKMRPNPDKDNGGASHLADLQSGDWRVISRPLRRKMEEQRIEKGLEEGLISEADIAAMAESAKQERERVKAKRQAECKVWFMKGHKPKERWERGLMSAEDYDVDPSSARGVGRRGGGTGATHRAPSAIPVPPNHPLYDSVDTQNGQIQLMMEPISLVPNRECRRGPSHFTAYRVFAIKRELPAAASGSGPGGGSPLAHDKTRTDRRTRRDVGQARGLSPSNRRRVGPIGGSLSPPARLPSRNGGGVFSRSPGGRPRTLSDFPSVRLGSGSSRPLMHKGRSRLSLQGGRGLRSLLGPTARCPSIQEEPEREASENIEAEQQKQKSSGMREETVGEGEVFASREDVQLVSLTPTRKTATHVAAVLRAEEVEGGCVASSSSSFSAMQVGRAPNSFVGGGGMMDGEGKEERTGEVSPEWKGMDILQARGGEVDLGDSLKVAFKSNAPTAGVAKWVDGGDASLQMQSVSGHGHLRNRVQVKPEGLGSPVWNSRGSSVSPPCFSMEEEEVEEGIREEEGLEAGRPERSHQNGVVSGMERGSALTSSAVTASAGGVKKHQQQQQHIADQSRFVSRSNALPAFRPPSFSSETLAAPPPSPPKSFPGLPGRELVASSGGLSLSRMVLSGGGLGETGHQMGSFNSSHPLHKMRREGTDADVAPPTPDFQLLSPVQSASTPPPPPQACFMSPVLAGAIATVSSSSSSSSYSSSSCTKAHEKGSGKSVDRRERKSRERERQKEKEEKRKGAETESRGLSDSWDAWLPPLPLPAKRFPDGEGDGPVSVSDTHWIEVDEMGENGETSHLPFSSGLEGEAIPWPSEDVSLEVVC</sequence>
<feature type="compositionally biased region" description="Basic and acidic residues" evidence="1">
    <location>
        <begin position="738"/>
        <end position="751"/>
    </location>
</feature>
<feature type="region of interest" description="Disordered" evidence="1">
    <location>
        <begin position="603"/>
        <end position="757"/>
    </location>
</feature>
<feature type="compositionally biased region" description="Pro residues" evidence="1">
    <location>
        <begin position="382"/>
        <end position="392"/>
    </location>
</feature>
<accession>A0A0G4IEI2</accession>
<feature type="region of interest" description="Disordered" evidence="1">
    <location>
        <begin position="65"/>
        <end position="121"/>
    </location>
</feature>
<feature type="compositionally biased region" description="Basic and acidic residues" evidence="1">
    <location>
        <begin position="1126"/>
        <end position="1165"/>
    </location>
</feature>
<feature type="region of interest" description="Disordered" evidence="1">
    <location>
        <begin position="408"/>
        <end position="437"/>
    </location>
</feature>
<feature type="region of interest" description="Disordered" evidence="1">
    <location>
        <begin position="318"/>
        <end position="338"/>
    </location>
</feature>
<dbReference type="EMBL" id="CDMZ01005894">
    <property type="protein sequence ID" value="CEM55623.1"/>
    <property type="molecule type" value="Genomic_DNA"/>
</dbReference>
<evidence type="ECO:0000313" key="2">
    <source>
        <dbReference type="EMBL" id="CEM55623.1"/>
    </source>
</evidence>
<feature type="compositionally biased region" description="Basic and acidic residues" evidence="1">
    <location>
        <begin position="360"/>
        <end position="372"/>
    </location>
</feature>
<feature type="region of interest" description="Disordered" evidence="1">
    <location>
        <begin position="1"/>
        <end position="36"/>
    </location>
</feature>
<feature type="compositionally biased region" description="Low complexity" evidence="1">
    <location>
        <begin position="109"/>
        <end position="121"/>
    </location>
</feature>
<dbReference type="VEuPathDB" id="CryptoDB:Cvel_13700"/>
<feature type="region of interest" description="Disordered" evidence="1">
    <location>
        <begin position="1112"/>
        <end position="1195"/>
    </location>
</feature>
<feature type="region of interest" description="Disordered" evidence="1">
    <location>
        <begin position="992"/>
        <end position="1023"/>
    </location>
</feature>
<feature type="compositionally biased region" description="Acidic residues" evidence="1">
    <location>
        <begin position="230"/>
        <end position="239"/>
    </location>
</feature>
<reference evidence="2" key="1">
    <citation type="submission" date="2014-11" db="EMBL/GenBank/DDBJ databases">
        <authorList>
            <person name="Otto D Thomas"/>
            <person name="Naeem Raeece"/>
        </authorList>
    </citation>
    <scope>NUCLEOTIDE SEQUENCE</scope>
</reference>
<feature type="compositionally biased region" description="Basic and acidic residues" evidence="1">
    <location>
        <begin position="926"/>
        <end position="943"/>
    </location>
</feature>
<evidence type="ECO:0000256" key="1">
    <source>
        <dbReference type="SAM" id="MobiDB-lite"/>
    </source>
</evidence>
<organism evidence="2">
    <name type="scientific">Chromera velia CCMP2878</name>
    <dbReference type="NCBI Taxonomy" id="1169474"/>
    <lineage>
        <taxon>Eukaryota</taxon>
        <taxon>Sar</taxon>
        <taxon>Alveolata</taxon>
        <taxon>Colpodellida</taxon>
        <taxon>Chromeraceae</taxon>
        <taxon>Chromera</taxon>
    </lineage>
</organism>
<proteinExistence type="predicted"/>
<feature type="compositionally biased region" description="Polar residues" evidence="1">
    <location>
        <begin position="904"/>
        <end position="913"/>
    </location>
</feature>
<protein>
    <submittedName>
        <fullName evidence="2">Uncharacterized protein</fullName>
    </submittedName>
</protein>
<dbReference type="AlphaFoldDB" id="A0A0G4IEI2"/>
<feature type="compositionally biased region" description="Low complexity" evidence="1">
    <location>
        <begin position="701"/>
        <end position="715"/>
    </location>
</feature>
<feature type="region of interest" description="Disordered" evidence="1">
    <location>
        <begin position="355"/>
        <end position="395"/>
    </location>
</feature>
<feature type="compositionally biased region" description="Acidic residues" evidence="1">
    <location>
        <begin position="725"/>
        <end position="736"/>
    </location>
</feature>
<feature type="region of interest" description="Disordered" evidence="1">
    <location>
        <begin position="1040"/>
        <end position="1098"/>
    </location>
</feature>
<feature type="region of interest" description="Disordered" evidence="1">
    <location>
        <begin position="898"/>
        <end position="959"/>
    </location>
</feature>
<feature type="region of interest" description="Disordered" evidence="1">
    <location>
        <begin position="523"/>
        <end position="555"/>
    </location>
</feature>